<dbReference type="RefSeq" id="WP_032744133.1">
    <property type="nucleotide sequence ID" value="NZ_CP054425.1"/>
</dbReference>
<gene>
    <name evidence="1" type="ORF">HNS28_04355</name>
</gene>
<reference evidence="1 2" key="1">
    <citation type="submission" date="2020-05" db="EMBL/GenBank/DDBJ databases">
        <title>Draft Genome Sequence of Bifidobacterium longum subsp. Infantis BI-G201, a Commercialization Strain.</title>
        <authorList>
            <person name="Song J."/>
            <person name="Xu Y."/>
            <person name="Han D."/>
            <person name="Teng Q."/>
            <person name="Jiang D."/>
            <person name="Liu Q."/>
        </authorList>
    </citation>
    <scope>NUCLEOTIDE SEQUENCE [LARGE SCALE GENOMIC DNA]</scope>
    <source>
        <strain evidence="1 2">BI-G201</strain>
    </source>
</reference>
<keyword evidence="1" id="KW-0176">Collagen</keyword>
<dbReference type="Proteomes" id="UP000551316">
    <property type="component" value="Unassembled WGS sequence"/>
</dbReference>
<comment type="caution">
    <text evidence="1">The sequence shown here is derived from an EMBL/GenBank/DDBJ whole genome shotgun (WGS) entry which is preliminary data.</text>
</comment>
<protein>
    <submittedName>
        <fullName evidence="1">Collagen-like protein</fullName>
    </submittedName>
</protein>
<proteinExistence type="predicted"/>
<accession>A0A7D4Y862</accession>
<organism evidence="1 2">
    <name type="scientific">Bifidobacterium longum subsp. infantis</name>
    <dbReference type="NCBI Taxonomy" id="1682"/>
    <lineage>
        <taxon>Bacteria</taxon>
        <taxon>Bacillati</taxon>
        <taxon>Actinomycetota</taxon>
        <taxon>Actinomycetes</taxon>
        <taxon>Bifidobacteriales</taxon>
        <taxon>Bifidobacteriaceae</taxon>
        <taxon>Bifidobacterium</taxon>
    </lineage>
</organism>
<sequence>MSEQIVDLVESVMPGPRGKQGPEGPRGLPGVNAVPADEAVASYLSAVDSRSHAAVDALLPVLLRDVVIQRDNTSLMVPRRRVYLNCTFDRDYPETQMSSADDMVFVNCRFFKPAGRLWTMNGRDERKGLARATFVNCVFSGAYSGNGSDFRNHQIVFDQMAGLEFRNCEFMNIGIRVQASGETGRLMGTMDMSGCRFERSDWDVYRTLGDETSPDFSHKEYVSVRSKYMCRFDSCVFEGQGSRWDSLDLYNCWSAVVAGCRFYVGDKATACEAKSVWDGRDGGTYGNETSVTGEQVQVTFSDCWFVGEPDARNWVAVSAVAYSRNGYTAASGSGYTGKHVHMVRCRLWGQSGSMVEAADASVAMRDCRVDKAADEPNRLVTLMGGSLDMDALVRLEACEGTIAWRSWRESSHTRVEAYDSVLYLVVINDAITLNNVMFARCRFNTDGRVATTSYGCYSGAAGTIVMRDCAYTGFRLAKGRLEAYGCRMDSLGVWDSMRLEHCHTRDINTGAIAGQVEYRDLTYTDGTPDKTKLTPINIKAVQ</sequence>
<name>A0A7D4Y862_BIFLI</name>
<evidence type="ECO:0000313" key="1">
    <source>
        <dbReference type="EMBL" id="NQX50706.1"/>
    </source>
</evidence>
<dbReference type="EMBL" id="JABNND010000007">
    <property type="protein sequence ID" value="NQX50706.1"/>
    <property type="molecule type" value="Genomic_DNA"/>
</dbReference>
<dbReference type="AlphaFoldDB" id="A0A7D4Y862"/>
<evidence type="ECO:0000313" key="2">
    <source>
        <dbReference type="Proteomes" id="UP000551316"/>
    </source>
</evidence>
<dbReference type="SUPFAM" id="SSF51126">
    <property type="entry name" value="Pectin lyase-like"/>
    <property type="match status" value="1"/>
</dbReference>
<dbReference type="InterPro" id="IPR011050">
    <property type="entry name" value="Pectin_lyase_fold/virulence"/>
</dbReference>